<reference key="2">
    <citation type="submission" date="2011-04" db="EMBL/GenBank/DDBJ databases">
        <title>Complete sequence of chromosome of Haliscomenobacter hydrossis DSM 1100.</title>
        <authorList>
            <consortium name="US DOE Joint Genome Institute (JGI-PGF)"/>
            <person name="Lucas S."/>
            <person name="Han J."/>
            <person name="Lapidus A."/>
            <person name="Bruce D."/>
            <person name="Goodwin L."/>
            <person name="Pitluck S."/>
            <person name="Peters L."/>
            <person name="Kyrpides N."/>
            <person name="Mavromatis K."/>
            <person name="Ivanova N."/>
            <person name="Ovchinnikova G."/>
            <person name="Pagani I."/>
            <person name="Daligault H."/>
            <person name="Detter J.C."/>
            <person name="Han C."/>
            <person name="Land M."/>
            <person name="Hauser L."/>
            <person name="Markowitz V."/>
            <person name="Cheng J.-F."/>
            <person name="Hugenholtz P."/>
            <person name="Woyke T."/>
            <person name="Wu D."/>
            <person name="Verbarg S."/>
            <person name="Frueling A."/>
            <person name="Brambilla E."/>
            <person name="Klenk H.-P."/>
            <person name="Eisen J.A."/>
        </authorList>
    </citation>
    <scope>NUCLEOTIDE SEQUENCE</scope>
    <source>
        <strain>DSM 1100</strain>
    </source>
</reference>
<evidence type="ECO:0000313" key="6">
    <source>
        <dbReference type="EMBL" id="AEE51396.1"/>
    </source>
</evidence>
<dbReference type="InterPro" id="IPR051906">
    <property type="entry name" value="TolC-like"/>
</dbReference>
<keyword evidence="2" id="KW-1134">Transmembrane beta strand</keyword>
<dbReference type="eggNOG" id="COG1538">
    <property type="taxonomic scope" value="Bacteria"/>
</dbReference>
<reference evidence="6 7" key="1">
    <citation type="journal article" date="2011" name="Stand. Genomic Sci.">
        <title>Complete genome sequence of Haliscomenobacter hydrossis type strain (O).</title>
        <authorList>
            <consortium name="US DOE Joint Genome Institute (JGI-PGF)"/>
            <person name="Daligault H."/>
            <person name="Lapidus A."/>
            <person name="Zeytun A."/>
            <person name="Nolan M."/>
            <person name="Lucas S."/>
            <person name="Del Rio T.G."/>
            <person name="Tice H."/>
            <person name="Cheng J.F."/>
            <person name="Tapia R."/>
            <person name="Han C."/>
            <person name="Goodwin L."/>
            <person name="Pitluck S."/>
            <person name="Liolios K."/>
            <person name="Pagani I."/>
            <person name="Ivanova N."/>
            <person name="Huntemann M."/>
            <person name="Mavromatis K."/>
            <person name="Mikhailova N."/>
            <person name="Pati A."/>
            <person name="Chen A."/>
            <person name="Palaniappan K."/>
            <person name="Land M."/>
            <person name="Hauser L."/>
            <person name="Brambilla E.M."/>
            <person name="Rohde M."/>
            <person name="Verbarg S."/>
            <person name="Goker M."/>
            <person name="Bristow J."/>
            <person name="Eisen J.A."/>
            <person name="Markowitz V."/>
            <person name="Hugenholtz P."/>
            <person name="Kyrpides N.C."/>
            <person name="Klenk H.P."/>
            <person name="Woyke T."/>
        </authorList>
    </citation>
    <scope>NUCLEOTIDE SEQUENCE [LARGE SCALE GENOMIC DNA]</scope>
    <source>
        <strain evidence="7">ATCC 27775 / DSM 1100 / LMG 10767 / O</strain>
    </source>
</reference>
<comment type="subcellular location">
    <subcellularLocation>
        <location evidence="1">Cell outer membrane</location>
    </subcellularLocation>
</comment>
<keyword evidence="5" id="KW-0998">Cell outer membrane</keyword>
<dbReference type="RefSeq" id="WP_013765936.1">
    <property type="nucleotide sequence ID" value="NC_015510.1"/>
</dbReference>
<evidence type="ECO:0000256" key="1">
    <source>
        <dbReference type="ARBA" id="ARBA00004442"/>
    </source>
</evidence>
<dbReference type="AlphaFoldDB" id="F4KXN5"/>
<evidence type="ECO:0000256" key="4">
    <source>
        <dbReference type="ARBA" id="ARBA00023136"/>
    </source>
</evidence>
<dbReference type="PANTHER" id="PTHR30026">
    <property type="entry name" value="OUTER MEMBRANE PROTEIN TOLC"/>
    <property type="match status" value="1"/>
</dbReference>
<dbReference type="GO" id="GO:1990281">
    <property type="term" value="C:efflux pump complex"/>
    <property type="evidence" value="ECO:0007669"/>
    <property type="project" value="TreeGrafter"/>
</dbReference>
<dbReference type="EMBL" id="CP002691">
    <property type="protein sequence ID" value="AEE51396.1"/>
    <property type="molecule type" value="Genomic_DNA"/>
</dbReference>
<gene>
    <name evidence="6" type="ordered locus">Halhy_3541</name>
</gene>
<dbReference type="GO" id="GO:0015288">
    <property type="term" value="F:porin activity"/>
    <property type="evidence" value="ECO:0007669"/>
    <property type="project" value="TreeGrafter"/>
</dbReference>
<dbReference type="GO" id="GO:0015562">
    <property type="term" value="F:efflux transmembrane transporter activity"/>
    <property type="evidence" value="ECO:0007669"/>
    <property type="project" value="InterPro"/>
</dbReference>
<dbReference type="Gene3D" id="1.20.1600.10">
    <property type="entry name" value="Outer membrane efflux proteins (OEP)"/>
    <property type="match status" value="1"/>
</dbReference>
<keyword evidence="3" id="KW-0812">Transmembrane</keyword>
<proteinExistence type="predicted"/>
<dbReference type="PANTHER" id="PTHR30026:SF20">
    <property type="entry name" value="OUTER MEMBRANE PROTEIN TOLC"/>
    <property type="match status" value="1"/>
</dbReference>
<evidence type="ECO:0000256" key="3">
    <source>
        <dbReference type="ARBA" id="ARBA00022692"/>
    </source>
</evidence>
<dbReference type="KEGG" id="hhy:Halhy_3541"/>
<dbReference type="Proteomes" id="UP000008461">
    <property type="component" value="Chromosome"/>
</dbReference>
<organism evidence="6 7">
    <name type="scientific">Haliscomenobacter hydrossis (strain ATCC 27775 / DSM 1100 / LMG 10767 / O)</name>
    <dbReference type="NCBI Taxonomy" id="760192"/>
    <lineage>
        <taxon>Bacteria</taxon>
        <taxon>Pseudomonadati</taxon>
        <taxon>Bacteroidota</taxon>
        <taxon>Saprospiria</taxon>
        <taxon>Saprospirales</taxon>
        <taxon>Haliscomenobacteraceae</taxon>
        <taxon>Haliscomenobacter</taxon>
    </lineage>
</organism>
<evidence type="ECO:0000256" key="2">
    <source>
        <dbReference type="ARBA" id="ARBA00022452"/>
    </source>
</evidence>
<evidence type="ECO:0000313" key="7">
    <source>
        <dbReference type="Proteomes" id="UP000008461"/>
    </source>
</evidence>
<dbReference type="HOGENOM" id="CLU_637521_0_0_10"/>
<dbReference type="STRING" id="760192.Halhy_3541"/>
<sequence>MYRILLMGLSALIFYPAFTQTGKLSVDSCYAMAKRNYPLLKQYALIEKSRDYSLENAAKGTLPQLNLAGQGTYQSEVTKIPISLPNLDIPTLSKDQYKLYAEVAQPITDLFTVKYQKELIKSNAEVEGQKIEVELFKIKERINQLFFGIILVDAQIQQTELLKKDIQLGIDKTNAAIANGTALKSSVNALKAELLKANQRIIELKAARKGYLDMLSLFIHQQLDDNVVLEKPAVLTVSSTINRPELKLYSAQQRTFEVQHKLITARNLPRASLFLQGGYGKPALNVLNNAFDLYYIGGLRLNWNLSGYYTAKNERKILSINQDIIGLQQETFLFNTNLNLKQQNAELSKLQELIASDSEIIQLRESIKNTAKNQLDFGTVTSNDYITYLNAEDQAKQGLLLHQIQLLLAQYIYQTTSGN</sequence>
<evidence type="ECO:0000256" key="5">
    <source>
        <dbReference type="ARBA" id="ARBA00023237"/>
    </source>
</evidence>
<protein>
    <submittedName>
        <fullName evidence="6">Outer membrane efflux protein</fullName>
    </submittedName>
</protein>
<keyword evidence="4" id="KW-0472">Membrane</keyword>
<dbReference type="OrthoDB" id="976750at2"/>
<name>F4KXN5_HALH1</name>
<dbReference type="GO" id="GO:0009279">
    <property type="term" value="C:cell outer membrane"/>
    <property type="evidence" value="ECO:0007669"/>
    <property type="project" value="UniProtKB-SubCell"/>
</dbReference>
<accession>F4KXN5</accession>
<dbReference type="SUPFAM" id="SSF56954">
    <property type="entry name" value="Outer membrane efflux proteins (OEP)"/>
    <property type="match status" value="1"/>
</dbReference>
<keyword evidence="7" id="KW-1185">Reference proteome</keyword>